<dbReference type="InterPro" id="IPR036188">
    <property type="entry name" value="FAD/NAD-bd_sf"/>
</dbReference>
<dbReference type="Proteomes" id="UP000270219">
    <property type="component" value="Unassembled WGS sequence"/>
</dbReference>
<sequence length="340" mass="38221">MDVVIIGGGQAGLAMGYALKRYNVSFIILDENSETGASWKKRYDSLKLFTPRMYSQLHSMTFEGDPMGFPHKDEVVTYLQKFKSTNDLPVVYNQKVIKLLKEDKQTFRVFTQDQSYTACHVVVATGAFYDPFIPPIHDGSVPFMIHASDYQNSIQIPQGEVLVIGAGNTGIQIAAELSRTHYVTLSKSKGIKRLPQKIAGKSLFWWYETLGVSKAKPDSLIGRYIQKREPIIGDDFLTVKKHVEVVSRVKAVKKGIASFQNSPSRKVKSIIWATGYRNHYSWIDIKGVLNEEGKPIHQFGVSNVEGLYFLGLSWQSKRSSALIYGVSDDANAIAERIMQR</sequence>
<dbReference type="SUPFAM" id="SSF51905">
    <property type="entry name" value="FAD/NAD(P)-binding domain"/>
    <property type="match status" value="1"/>
</dbReference>
<reference evidence="2 3" key="1">
    <citation type="submission" date="2018-10" db="EMBL/GenBank/DDBJ databases">
        <title>Oceanobacillus sp. YLB-02 draft genome.</title>
        <authorList>
            <person name="Yu L."/>
        </authorList>
    </citation>
    <scope>NUCLEOTIDE SEQUENCE [LARGE SCALE GENOMIC DNA]</scope>
    <source>
        <strain evidence="2 3">YLB-02</strain>
    </source>
</reference>
<evidence type="ECO:0000313" key="3">
    <source>
        <dbReference type="Proteomes" id="UP000270219"/>
    </source>
</evidence>
<dbReference type="PRINTS" id="PR00368">
    <property type="entry name" value="FADPNR"/>
</dbReference>
<dbReference type="AlphaFoldDB" id="A0A498DCV7"/>
<dbReference type="PANTHER" id="PTHR43539:SF78">
    <property type="entry name" value="FLAVIN-CONTAINING MONOOXYGENASE"/>
    <property type="match status" value="1"/>
</dbReference>
<evidence type="ECO:0000256" key="1">
    <source>
        <dbReference type="ARBA" id="ARBA00023002"/>
    </source>
</evidence>
<dbReference type="RefSeq" id="WP_121522058.1">
    <property type="nucleotide sequence ID" value="NZ_RCHR01000002.1"/>
</dbReference>
<dbReference type="PANTHER" id="PTHR43539">
    <property type="entry name" value="FLAVIN-BINDING MONOOXYGENASE-LIKE PROTEIN (AFU_ORTHOLOGUE AFUA_4G09220)"/>
    <property type="match status" value="1"/>
</dbReference>
<dbReference type="InterPro" id="IPR050982">
    <property type="entry name" value="Auxin_biosynth/cation_transpt"/>
</dbReference>
<accession>A0A498DCV7</accession>
<dbReference type="PRINTS" id="PR00469">
    <property type="entry name" value="PNDRDTASEII"/>
</dbReference>
<name>A0A498DCV7_9BACI</name>
<gene>
    <name evidence="2" type="ORF">D8M04_06295</name>
</gene>
<dbReference type="EMBL" id="RCHR01000002">
    <property type="protein sequence ID" value="RLL46807.1"/>
    <property type="molecule type" value="Genomic_DNA"/>
</dbReference>
<protein>
    <submittedName>
        <fullName evidence="2">Oxidoreductase</fullName>
    </submittedName>
</protein>
<dbReference type="GO" id="GO:0004497">
    <property type="term" value="F:monooxygenase activity"/>
    <property type="evidence" value="ECO:0007669"/>
    <property type="project" value="TreeGrafter"/>
</dbReference>
<dbReference type="GO" id="GO:0050660">
    <property type="term" value="F:flavin adenine dinucleotide binding"/>
    <property type="evidence" value="ECO:0007669"/>
    <property type="project" value="TreeGrafter"/>
</dbReference>
<proteinExistence type="predicted"/>
<organism evidence="2 3">
    <name type="scientific">Oceanobacillus piezotolerans</name>
    <dbReference type="NCBI Taxonomy" id="2448030"/>
    <lineage>
        <taxon>Bacteria</taxon>
        <taxon>Bacillati</taxon>
        <taxon>Bacillota</taxon>
        <taxon>Bacilli</taxon>
        <taxon>Bacillales</taxon>
        <taxon>Bacillaceae</taxon>
        <taxon>Oceanobacillus</taxon>
    </lineage>
</organism>
<keyword evidence="3" id="KW-1185">Reference proteome</keyword>
<comment type="caution">
    <text evidence="2">The sequence shown here is derived from an EMBL/GenBank/DDBJ whole genome shotgun (WGS) entry which is preliminary data.</text>
</comment>
<keyword evidence="1" id="KW-0560">Oxidoreductase</keyword>
<evidence type="ECO:0000313" key="2">
    <source>
        <dbReference type="EMBL" id="RLL46807.1"/>
    </source>
</evidence>
<dbReference type="Pfam" id="PF13738">
    <property type="entry name" value="Pyr_redox_3"/>
    <property type="match status" value="1"/>
</dbReference>
<dbReference type="OrthoDB" id="9778740at2"/>
<dbReference type="Gene3D" id="3.50.50.60">
    <property type="entry name" value="FAD/NAD(P)-binding domain"/>
    <property type="match status" value="1"/>
</dbReference>